<evidence type="ECO:0000256" key="1">
    <source>
        <dbReference type="ARBA" id="ARBA00022900"/>
    </source>
</evidence>
<keyword evidence="1" id="KW-0646">Protease inhibitor</keyword>
<dbReference type="EMBL" id="JBICBT010000558">
    <property type="protein sequence ID" value="KAL3109720.1"/>
    <property type="molecule type" value="Genomic_DNA"/>
</dbReference>
<name>A0ABD2L4L5_9BILA</name>
<keyword evidence="1" id="KW-0722">Serine protease inhibitor</keyword>
<keyword evidence="3" id="KW-0732">Signal</keyword>
<evidence type="ECO:0000256" key="3">
    <source>
        <dbReference type="SAM" id="SignalP"/>
    </source>
</evidence>
<feature type="compositionally biased region" description="Low complexity" evidence="2">
    <location>
        <begin position="40"/>
        <end position="49"/>
    </location>
</feature>
<keyword evidence="6" id="KW-1185">Reference proteome</keyword>
<feature type="region of interest" description="Disordered" evidence="2">
    <location>
        <begin position="27"/>
        <end position="49"/>
    </location>
</feature>
<sequence>MTVIKMLMAYFLFIFFNLANAQNEQLNSTTEEPKADDNLSTNSSSTTSSPFLFGCPPGEELRLCSFCDGTCRFPVPFCGFFCSFVPRCFCQFDRLRNARGQCIPRDQCFSRQTPAESYCCGNGRCLHCAVGYHCVVLQSRRPYCRPHWYGIGLMDYDVDDDDIDYQNGP</sequence>
<dbReference type="Gene3D" id="2.10.25.10">
    <property type="entry name" value="Laminin"/>
    <property type="match status" value="1"/>
</dbReference>
<proteinExistence type="predicted"/>
<dbReference type="AlphaFoldDB" id="A0ABD2L4L5"/>
<feature type="signal peptide" evidence="3">
    <location>
        <begin position="1"/>
        <end position="21"/>
    </location>
</feature>
<evidence type="ECO:0000313" key="5">
    <source>
        <dbReference type="EMBL" id="KAL3109720.1"/>
    </source>
</evidence>
<reference evidence="5 6" key="1">
    <citation type="submission" date="2024-10" db="EMBL/GenBank/DDBJ databases">
        <authorList>
            <person name="Kim D."/>
        </authorList>
    </citation>
    <scope>NUCLEOTIDE SEQUENCE [LARGE SCALE GENOMIC DNA]</scope>
    <source>
        <strain evidence="5">BH-2024</strain>
    </source>
</reference>
<dbReference type="EMBL" id="JBICBT010000676">
    <property type="protein sequence ID" value="KAL3105874.1"/>
    <property type="molecule type" value="Genomic_DNA"/>
</dbReference>
<protein>
    <recommendedName>
        <fullName evidence="7">TIL domain-containing protein</fullName>
    </recommendedName>
</protein>
<feature type="chain" id="PRO_5044724263" description="TIL domain-containing protein" evidence="3">
    <location>
        <begin position="22"/>
        <end position="169"/>
    </location>
</feature>
<accession>A0ABD2L4L5</accession>
<dbReference type="InterPro" id="IPR036084">
    <property type="entry name" value="Ser_inhib-like_sf"/>
</dbReference>
<evidence type="ECO:0000256" key="2">
    <source>
        <dbReference type="SAM" id="MobiDB-lite"/>
    </source>
</evidence>
<gene>
    <name evidence="5" type="ORF">niasHT_018131</name>
    <name evidence="4" type="ORF">niasHT_026649</name>
</gene>
<comment type="caution">
    <text evidence="5">The sequence shown here is derived from an EMBL/GenBank/DDBJ whole genome shotgun (WGS) entry which is preliminary data.</text>
</comment>
<dbReference type="SUPFAM" id="SSF57567">
    <property type="entry name" value="Serine protease inhibitors"/>
    <property type="match status" value="1"/>
</dbReference>
<evidence type="ECO:0008006" key="7">
    <source>
        <dbReference type="Google" id="ProtNLM"/>
    </source>
</evidence>
<evidence type="ECO:0000313" key="6">
    <source>
        <dbReference type="Proteomes" id="UP001620626"/>
    </source>
</evidence>
<organism evidence="5 6">
    <name type="scientific">Heterodera trifolii</name>
    <dbReference type="NCBI Taxonomy" id="157864"/>
    <lineage>
        <taxon>Eukaryota</taxon>
        <taxon>Metazoa</taxon>
        <taxon>Ecdysozoa</taxon>
        <taxon>Nematoda</taxon>
        <taxon>Chromadorea</taxon>
        <taxon>Rhabditida</taxon>
        <taxon>Tylenchina</taxon>
        <taxon>Tylenchomorpha</taxon>
        <taxon>Tylenchoidea</taxon>
        <taxon>Heteroderidae</taxon>
        <taxon>Heteroderinae</taxon>
        <taxon>Heterodera</taxon>
    </lineage>
</organism>
<dbReference type="CDD" id="cd19941">
    <property type="entry name" value="TIL"/>
    <property type="match status" value="1"/>
</dbReference>
<dbReference type="Proteomes" id="UP001620626">
    <property type="component" value="Unassembled WGS sequence"/>
</dbReference>
<dbReference type="GO" id="GO:0004867">
    <property type="term" value="F:serine-type endopeptidase inhibitor activity"/>
    <property type="evidence" value="ECO:0007669"/>
    <property type="project" value="UniProtKB-KW"/>
</dbReference>
<evidence type="ECO:0000313" key="4">
    <source>
        <dbReference type="EMBL" id="KAL3105874.1"/>
    </source>
</evidence>